<keyword evidence="3" id="KW-0732">Signal</keyword>
<dbReference type="PANTHER" id="PTHR34677:SF1">
    <property type="entry name" value="TRANSMEMBRANE PROTEIN"/>
    <property type="match status" value="1"/>
</dbReference>
<gene>
    <name evidence="5" type="ORF">H6P81_009818</name>
</gene>
<evidence type="ECO:0000256" key="3">
    <source>
        <dbReference type="SAM" id="SignalP"/>
    </source>
</evidence>
<feature type="transmembrane region" description="Helical" evidence="2">
    <location>
        <begin position="883"/>
        <end position="902"/>
    </location>
</feature>
<comment type="caution">
    <text evidence="5">The sequence shown here is derived from an EMBL/GenBank/DDBJ whole genome shotgun (WGS) entry which is preliminary data.</text>
</comment>
<dbReference type="PANTHER" id="PTHR34677">
    <property type="match status" value="1"/>
</dbReference>
<accession>A0AAV7ERF7</accession>
<evidence type="ECO:0000256" key="1">
    <source>
        <dbReference type="SAM" id="MobiDB-lite"/>
    </source>
</evidence>
<dbReference type="Pfam" id="PF19078">
    <property type="entry name" value="Big_12"/>
    <property type="match status" value="1"/>
</dbReference>
<feature type="signal peptide" evidence="3">
    <location>
        <begin position="1"/>
        <end position="26"/>
    </location>
</feature>
<dbReference type="InterPro" id="IPR044048">
    <property type="entry name" value="Big_12"/>
</dbReference>
<organism evidence="5 6">
    <name type="scientific">Aristolochia fimbriata</name>
    <name type="common">White veined hardy Dutchman's pipe vine</name>
    <dbReference type="NCBI Taxonomy" id="158543"/>
    <lineage>
        <taxon>Eukaryota</taxon>
        <taxon>Viridiplantae</taxon>
        <taxon>Streptophyta</taxon>
        <taxon>Embryophyta</taxon>
        <taxon>Tracheophyta</taxon>
        <taxon>Spermatophyta</taxon>
        <taxon>Magnoliopsida</taxon>
        <taxon>Magnoliidae</taxon>
        <taxon>Piperales</taxon>
        <taxon>Aristolochiaceae</taxon>
        <taxon>Aristolochia</taxon>
    </lineage>
</organism>
<feature type="transmembrane region" description="Helical" evidence="2">
    <location>
        <begin position="693"/>
        <end position="716"/>
    </location>
</feature>
<feature type="chain" id="PRO_5043697950" description="Bacterial Ig-like domain-containing protein" evidence="3">
    <location>
        <begin position="27"/>
        <end position="1090"/>
    </location>
</feature>
<keyword evidence="6" id="KW-1185">Reference proteome</keyword>
<feature type="compositionally biased region" description="Low complexity" evidence="1">
    <location>
        <begin position="991"/>
        <end position="1007"/>
    </location>
</feature>
<reference evidence="5 6" key="1">
    <citation type="submission" date="2021-07" db="EMBL/GenBank/DDBJ databases">
        <title>The Aristolochia fimbriata genome: insights into angiosperm evolution, floral development and chemical biosynthesis.</title>
        <authorList>
            <person name="Jiao Y."/>
        </authorList>
    </citation>
    <scope>NUCLEOTIDE SEQUENCE [LARGE SCALE GENOMIC DNA]</scope>
    <source>
        <strain evidence="5">IBCAS-2021</strain>
        <tissue evidence="5">Leaf</tissue>
    </source>
</reference>
<keyword evidence="2" id="KW-0812">Transmembrane</keyword>
<keyword evidence="2" id="KW-0472">Membrane</keyword>
<feature type="transmembrane region" description="Helical" evidence="2">
    <location>
        <begin position="853"/>
        <end position="871"/>
    </location>
</feature>
<feature type="transmembrane region" description="Helical" evidence="2">
    <location>
        <begin position="914"/>
        <end position="931"/>
    </location>
</feature>
<dbReference type="EMBL" id="JAINDJ010000004">
    <property type="protein sequence ID" value="KAG9449853.1"/>
    <property type="molecule type" value="Genomic_DNA"/>
</dbReference>
<evidence type="ECO:0000313" key="6">
    <source>
        <dbReference type="Proteomes" id="UP000825729"/>
    </source>
</evidence>
<feature type="transmembrane region" description="Helical" evidence="2">
    <location>
        <begin position="667"/>
        <end position="687"/>
    </location>
</feature>
<feature type="transmembrane region" description="Helical" evidence="2">
    <location>
        <begin position="951"/>
        <end position="972"/>
    </location>
</feature>
<feature type="region of interest" description="Disordered" evidence="1">
    <location>
        <begin position="980"/>
        <end position="1009"/>
    </location>
</feature>
<proteinExistence type="predicted"/>
<feature type="compositionally biased region" description="Polar residues" evidence="1">
    <location>
        <begin position="1049"/>
        <end position="1060"/>
    </location>
</feature>
<protein>
    <recommendedName>
        <fullName evidence="4">Bacterial Ig-like domain-containing protein</fullName>
    </recommendedName>
</protein>
<feature type="transmembrane region" description="Helical" evidence="2">
    <location>
        <begin position="625"/>
        <end position="646"/>
    </location>
</feature>
<name>A0AAV7ERF7_ARIFI</name>
<sequence length="1090" mass="120500">MGLDGRVSWLILLCWVLTFLCSTAHGDVEVKFLSGPLSLTSAKRATFRFQAVMAETGELCKNCSFTCKLDNQTSQTCEARKVFYSSLHDGNHTFKVCAKGWHGVRCASYDWSVDTVPPTAYVSAESSFTNSLNVSVDISFNEPCIDGGGFRCSSVNSCNLLVYGAAQVIPSTLKILEPNLKFSLLVGLSADIEYGRLVLVMDKGFCTDAAGNRFTRTKNSSFFVHFDRRNVYVSLRTHIPEKLIQLNNTIRMVEATNSNRNLKVYLYFSEPVLNSSAEIQSVLQTSTGFLLPSNGKTLGNRRFSYLLQNVSDIAILTVSVQTSSIISRQGTPVSPTGSVTFLYDSQRPSVRLSTTRNLITNKNTIPVFIKFRKPVFEFRSSDISVLGGHLLRFHQVNQRIYVADVHADGDIVSINIPENVTRDVAGNRNFASNILHAKHYSAPITSLLLSAVVTTTFAITAVIAGVLTISTASLQSLGTLARPSSLLTSEPTRNLFRIACHIQIFALSKWLSPTIPIEYYEFVQHLQWIIPRLPLPWESGRSYPMVENGPLVLTQVQVSENVSLDSFDNSPWRKEMAEIDATISGLPLTAMEYMSFFESQNITPEADAILDSQSSNGWKEFNRNLFWLALIAGVLLLLHILVLCILKFRRKRAGKRKNYGPLVLPRLEIFLIILALPCLCQASAAIIRGGSTSGIVVGILLLGVVSFLLLSLLLFLSIGITLGKLLQYKEVHQEGVEFHWYQEIVRVTLGPGKRGQWTWRNQPNSVHLAKLGPLFEDLRGPPKFMLSQIASSSSGKQGDQIIASDDETEDAEAPFVQKLFGVLRIYYTLLESVKRVALGIVTGANLDNGSTRFPALVVLCITAFQLLFLVLKKPFIKKKVQLVEIISVTVEVAIFATCLVLVEKEFSMEAEKRIGIFMLLLCMIGFIPQMGSEWYALYKQVLRLSPVDKSFGTGLKTVFVGLVLLVIPWKLLKSWDDSLPSSSGEREAGETGSSGAPTRSSGSSATGVTEKPWLRQLRELARASFSKEDVGSNDPSSSQTKRGFWSGKRSGNSSMTSSFDSKAKSQGGLYKDFEAIFSTSEVDNKNQRPT</sequence>
<feature type="region of interest" description="Disordered" evidence="1">
    <location>
        <begin position="1025"/>
        <end position="1065"/>
    </location>
</feature>
<evidence type="ECO:0000259" key="4">
    <source>
        <dbReference type="Pfam" id="PF19078"/>
    </source>
</evidence>
<evidence type="ECO:0000313" key="5">
    <source>
        <dbReference type="EMBL" id="KAG9449853.1"/>
    </source>
</evidence>
<feature type="domain" description="Bacterial Ig-like" evidence="4">
    <location>
        <begin position="344"/>
        <end position="432"/>
    </location>
</feature>
<evidence type="ECO:0000256" key="2">
    <source>
        <dbReference type="SAM" id="Phobius"/>
    </source>
</evidence>
<keyword evidence="2" id="KW-1133">Transmembrane helix</keyword>
<dbReference type="AlphaFoldDB" id="A0AAV7ERF7"/>
<dbReference type="Proteomes" id="UP000825729">
    <property type="component" value="Unassembled WGS sequence"/>
</dbReference>